<keyword evidence="2" id="KW-0808">Transferase</keyword>
<proteinExistence type="predicted"/>
<dbReference type="RefSeq" id="WP_378254347.1">
    <property type="nucleotide sequence ID" value="NZ_JBHSJV010000001.1"/>
</dbReference>
<dbReference type="InterPro" id="IPR000182">
    <property type="entry name" value="GNAT_dom"/>
</dbReference>
<feature type="domain" description="N-acetyltransferase" evidence="1">
    <location>
        <begin position="18"/>
        <end position="174"/>
    </location>
</feature>
<dbReference type="Gene3D" id="3.40.630.30">
    <property type="match status" value="1"/>
</dbReference>
<dbReference type="PANTHER" id="PTHR43792">
    <property type="entry name" value="GNAT FAMILY, PUTATIVE (AFU_ORTHOLOGUE AFUA_3G00765)-RELATED-RELATED"/>
    <property type="match status" value="1"/>
</dbReference>
<gene>
    <name evidence="2" type="ORF">ACFSTE_16130</name>
</gene>
<dbReference type="InterPro" id="IPR016181">
    <property type="entry name" value="Acyl_CoA_acyltransferase"/>
</dbReference>
<dbReference type="GO" id="GO:0016746">
    <property type="term" value="F:acyltransferase activity"/>
    <property type="evidence" value="ECO:0007669"/>
    <property type="project" value="UniProtKB-KW"/>
</dbReference>
<sequence>MINEQYFEDFPVLETTRLTLRSLVLTDASEIYSIRSNVKAMQYMDTVLHHTIADTEKFVTLNLKTYQKKEGLFWVLIEKNTDQFIGDFSFWKVNRRNSRAEIGYSLHPDFWGKGYMKEAMKTILHFGFTKLKLHSIEANINPDNNNSRKVLKGIGFQKEAYFREHYYYNGEYLDSEIYSLLENDLIR</sequence>
<dbReference type="InterPro" id="IPR051531">
    <property type="entry name" value="N-acetyltransferase"/>
</dbReference>
<name>A0ABW5NCP7_9FLAO</name>
<organism evidence="2 3">
    <name type="scientific">Aquimarina hainanensis</name>
    <dbReference type="NCBI Taxonomy" id="1578017"/>
    <lineage>
        <taxon>Bacteria</taxon>
        <taxon>Pseudomonadati</taxon>
        <taxon>Bacteroidota</taxon>
        <taxon>Flavobacteriia</taxon>
        <taxon>Flavobacteriales</taxon>
        <taxon>Flavobacteriaceae</taxon>
        <taxon>Aquimarina</taxon>
    </lineage>
</organism>
<evidence type="ECO:0000313" key="3">
    <source>
        <dbReference type="Proteomes" id="UP001597459"/>
    </source>
</evidence>
<dbReference type="SUPFAM" id="SSF55729">
    <property type="entry name" value="Acyl-CoA N-acyltransferases (Nat)"/>
    <property type="match status" value="1"/>
</dbReference>
<dbReference type="Pfam" id="PF13302">
    <property type="entry name" value="Acetyltransf_3"/>
    <property type="match status" value="1"/>
</dbReference>
<dbReference type="EC" id="2.3.-.-" evidence="2"/>
<keyword evidence="2" id="KW-0012">Acyltransferase</keyword>
<dbReference type="CDD" id="cd04301">
    <property type="entry name" value="NAT_SF"/>
    <property type="match status" value="1"/>
</dbReference>
<protein>
    <submittedName>
        <fullName evidence="2">GNAT family N-acetyltransferase</fullName>
        <ecNumber evidence="2">2.3.-.-</ecNumber>
    </submittedName>
</protein>
<dbReference type="PANTHER" id="PTHR43792:SF1">
    <property type="entry name" value="N-ACETYLTRANSFERASE DOMAIN-CONTAINING PROTEIN"/>
    <property type="match status" value="1"/>
</dbReference>
<dbReference type="PROSITE" id="PS51186">
    <property type="entry name" value="GNAT"/>
    <property type="match status" value="1"/>
</dbReference>
<accession>A0ABW5NCP7</accession>
<reference evidence="3" key="1">
    <citation type="journal article" date="2019" name="Int. J. Syst. Evol. Microbiol.">
        <title>The Global Catalogue of Microorganisms (GCM) 10K type strain sequencing project: providing services to taxonomists for standard genome sequencing and annotation.</title>
        <authorList>
            <consortium name="The Broad Institute Genomics Platform"/>
            <consortium name="The Broad Institute Genome Sequencing Center for Infectious Disease"/>
            <person name="Wu L."/>
            <person name="Ma J."/>
        </authorList>
    </citation>
    <scope>NUCLEOTIDE SEQUENCE [LARGE SCALE GENOMIC DNA]</scope>
    <source>
        <strain evidence="3">KCTC 42423</strain>
    </source>
</reference>
<evidence type="ECO:0000313" key="2">
    <source>
        <dbReference type="EMBL" id="MFD2592368.1"/>
    </source>
</evidence>
<dbReference type="EMBL" id="JBHULX010000039">
    <property type="protein sequence ID" value="MFD2592368.1"/>
    <property type="molecule type" value="Genomic_DNA"/>
</dbReference>
<dbReference type="Proteomes" id="UP001597459">
    <property type="component" value="Unassembled WGS sequence"/>
</dbReference>
<evidence type="ECO:0000259" key="1">
    <source>
        <dbReference type="PROSITE" id="PS51186"/>
    </source>
</evidence>
<keyword evidence="3" id="KW-1185">Reference proteome</keyword>
<comment type="caution">
    <text evidence="2">The sequence shown here is derived from an EMBL/GenBank/DDBJ whole genome shotgun (WGS) entry which is preliminary data.</text>
</comment>